<dbReference type="InterPro" id="IPR002068">
    <property type="entry name" value="A-crystallin/Hsp20_dom"/>
</dbReference>
<dbReference type="AlphaFoldDB" id="A0AA49JVW4"/>
<feature type="domain" description="SHSP" evidence="3">
    <location>
        <begin position="30"/>
        <end position="143"/>
    </location>
</feature>
<dbReference type="PROSITE" id="PS01031">
    <property type="entry name" value="SHSP"/>
    <property type="match status" value="1"/>
</dbReference>
<keyword evidence="6" id="KW-1185">Reference proteome</keyword>
<dbReference type="EMBL" id="CP130612">
    <property type="protein sequence ID" value="WKW12588.1"/>
    <property type="molecule type" value="Genomic_DNA"/>
</dbReference>
<evidence type="ECO:0000256" key="2">
    <source>
        <dbReference type="RuleBase" id="RU003616"/>
    </source>
</evidence>
<dbReference type="RefSeq" id="WP_367885467.1">
    <property type="nucleotide sequence ID" value="NZ_CP130612.1"/>
</dbReference>
<evidence type="ECO:0000256" key="1">
    <source>
        <dbReference type="PROSITE-ProRule" id="PRU00285"/>
    </source>
</evidence>
<evidence type="ECO:0000259" key="3">
    <source>
        <dbReference type="PROSITE" id="PS01031"/>
    </source>
</evidence>
<dbReference type="InterPro" id="IPR031107">
    <property type="entry name" value="Small_HSP"/>
</dbReference>
<dbReference type="Proteomes" id="UP001229955">
    <property type="component" value="Chromosome"/>
</dbReference>
<sequence length="143" mass="16116">MVYRTTLSPIGSLRRELDRFFDDAVARVAPITASWTPAVDIRETKDAWEFAVEIPGVDPAQVEVTAEARVLKIRGQKEIVRKEGDEDARWLSTERISGAFERSFRLPAQVREDAIEARYAHGVLTVTVPKAEVPARKIEVRTV</sequence>
<evidence type="ECO:0000313" key="5">
    <source>
        <dbReference type="EMBL" id="WKW15495.1"/>
    </source>
</evidence>
<accession>A0AA49JVW4</accession>
<dbReference type="KEGG" id="pspc:Strain318_001883"/>
<dbReference type="EMBL" id="CP130613">
    <property type="protein sequence ID" value="WKW15495.1"/>
    <property type="molecule type" value="Genomic_DNA"/>
</dbReference>
<dbReference type="CDD" id="cd06464">
    <property type="entry name" value="ACD_sHsps-like"/>
    <property type="match status" value="1"/>
</dbReference>
<dbReference type="SUPFAM" id="SSF49764">
    <property type="entry name" value="HSP20-like chaperones"/>
    <property type="match status" value="1"/>
</dbReference>
<protein>
    <submittedName>
        <fullName evidence="4">Hsp20/alpha crystallin family protein</fullName>
    </submittedName>
</protein>
<name>A0AA49JVW4_9BACT</name>
<gene>
    <name evidence="4" type="ORF">Strain138_001884</name>
    <name evidence="5" type="ORF">Strain318_001883</name>
</gene>
<comment type="similarity">
    <text evidence="1 2">Belongs to the small heat shock protein (HSP20) family.</text>
</comment>
<evidence type="ECO:0000313" key="4">
    <source>
        <dbReference type="EMBL" id="WKW12588.1"/>
    </source>
</evidence>
<accession>A0AA49Q8V9</accession>
<dbReference type="InterPro" id="IPR008978">
    <property type="entry name" value="HSP20-like_chaperone"/>
</dbReference>
<reference evidence="4" key="1">
    <citation type="submission" date="2023-07" db="EMBL/GenBank/DDBJ databases">
        <authorList>
            <person name="Haufschild T."/>
            <person name="Kallscheuer N."/>
            <person name="Hammer J."/>
            <person name="Kohn T."/>
            <person name="Kabuu M."/>
            <person name="Jogler M."/>
            <person name="Wohfarth N."/>
            <person name="Heuer A."/>
            <person name="Rohde M."/>
            <person name="van Teeseling M.C.F."/>
            <person name="Jogler C."/>
        </authorList>
    </citation>
    <scope>NUCLEOTIDE SEQUENCE</scope>
    <source>
        <strain evidence="4">Strain 138</strain>
        <strain evidence="5">Strain 318</strain>
    </source>
</reference>
<dbReference type="PANTHER" id="PTHR11527">
    <property type="entry name" value="HEAT-SHOCK PROTEIN 20 FAMILY MEMBER"/>
    <property type="match status" value="1"/>
</dbReference>
<organism evidence="4">
    <name type="scientific">Pseudogemmatithrix spongiicola</name>
    <dbReference type="NCBI Taxonomy" id="3062599"/>
    <lineage>
        <taxon>Bacteria</taxon>
        <taxon>Pseudomonadati</taxon>
        <taxon>Gemmatimonadota</taxon>
        <taxon>Gemmatimonadia</taxon>
        <taxon>Gemmatimonadales</taxon>
        <taxon>Gemmatimonadaceae</taxon>
        <taxon>Pseudogemmatithrix</taxon>
    </lineage>
</organism>
<dbReference type="Gene3D" id="2.60.40.790">
    <property type="match status" value="1"/>
</dbReference>
<dbReference type="Pfam" id="PF00011">
    <property type="entry name" value="HSP20"/>
    <property type="match status" value="1"/>
</dbReference>
<proteinExistence type="inferred from homology"/>
<evidence type="ECO:0000313" key="6">
    <source>
        <dbReference type="Proteomes" id="UP001229955"/>
    </source>
</evidence>